<feature type="binding site" evidence="3">
    <location>
        <position position="192"/>
    </location>
    <ligand>
        <name>dimethylallyl diphosphate</name>
        <dbReference type="ChEBI" id="CHEBI:57623"/>
    </ligand>
</feature>
<dbReference type="PANTHER" id="PTHR40627">
    <property type="entry name" value="INDOLE PRENYLTRANSFERASE TDIB-RELATED"/>
    <property type="match status" value="1"/>
</dbReference>
<proteinExistence type="inferred from homology"/>
<dbReference type="InterPro" id="IPR033964">
    <property type="entry name" value="ABBA"/>
</dbReference>
<dbReference type="EMBL" id="MU853833">
    <property type="protein sequence ID" value="KAK3938287.1"/>
    <property type="molecule type" value="Genomic_DNA"/>
</dbReference>
<dbReference type="GO" id="GO:0009820">
    <property type="term" value="P:alkaloid metabolic process"/>
    <property type="evidence" value="ECO:0007669"/>
    <property type="project" value="InterPro"/>
</dbReference>
<feature type="binding site" evidence="3">
    <location>
        <position position="347"/>
    </location>
    <ligand>
        <name>dimethylallyl diphosphate</name>
        <dbReference type="ChEBI" id="CHEBI:57623"/>
    </ligand>
</feature>
<dbReference type="AlphaFoldDB" id="A0AAN6N322"/>
<dbReference type="Proteomes" id="UP001303473">
    <property type="component" value="Unassembled WGS sequence"/>
</dbReference>
<reference evidence="5" key="1">
    <citation type="journal article" date="2023" name="Mol. Phylogenet. Evol.">
        <title>Genome-scale phylogeny and comparative genomics of the fungal order Sordariales.</title>
        <authorList>
            <person name="Hensen N."/>
            <person name="Bonometti L."/>
            <person name="Westerberg I."/>
            <person name="Brannstrom I.O."/>
            <person name="Guillou S."/>
            <person name="Cros-Aarteil S."/>
            <person name="Calhoun S."/>
            <person name="Haridas S."/>
            <person name="Kuo A."/>
            <person name="Mondo S."/>
            <person name="Pangilinan J."/>
            <person name="Riley R."/>
            <person name="LaButti K."/>
            <person name="Andreopoulos B."/>
            <person name="Lipzen A."/>
            <person name="Chen C."/>
            <person name="Yan M."/>
            <person name="Daum C."/>
            <person name="Ng V."/>
            <person name="Clum A."/>
            <person name="Steindorff A."/>
            <person name="Ohm R.A."/>
            <person name="Martin F."/>
            <person name="Silar P."/>
            <person name="Natvig D.O."/>
            <person name="Lalanne C."/>
            <person name="Gautier V."/>
            <person name="Ament-Velasquez S.L."/>
            <person name="Kruys A."/>
            <person name="Hutchinson M.I."/>
            <person name="Powell A.J."/>
            <person name="Barry K."/>
            <person name="Miller A.N."/>
            <person name="Grigoriev I.V."/>
            <person name="Debuchy R."/>
            <person name="Gladieux P."/>
            <person name="Hiltunen Thoren M."/>
            <person name="Johannesson H."/>
        </authorList>
    </citation>
    <scope>NUCLEOTIDE SEQUENCE [LARGE SCALE GENOMIC DNA]</scope>
    <source>
        <strain evidence="5">CBS 340.73</strain>
    </source>
</reference>
<comment type="caution">
    <text evidence="4">The sequence shown here is derived from an EMBL/GenBank/DDBJ whole genome shotgun (WGS) entry which is preliminary data.</text>
</comment>
<sequence length="444" mass="49944">MPKTPTLVRYNSSATIPALPKYDDRNLDHQFWWDACSPSVKTLLACSGTYTAEQQQSQLQWFRDTAVPHLGPSPSPTYRPSSLLNWEGSPYRPSWNFCQDTATVRLGLDPTGSELGTPEDPFRQNILSHTMPMFACSSSPAVDLTWFNEVTTSMYLTPQEEAALQAKWPANTPPPPVHFLAWGCKSSQREFKPYFHPFLKVAATGKPVAQVIYDGVRNIRTLGDELKPAIDTVERFQQSRKHILTPAMIGIDCVEPAKARCNIYVWAPSNAFDLMRDAMTLGGKMDGPETLRGVQILGEIYHLLLGEKQPSDPGAIKTSPRGKSVDQASILSWEMKPGRLLPEVKIYLPLWVYAETEADVIDNLSNIFRHFGWDRTARMYGSAIQEAFPHVDIRKAAGTHAWISFAYSDKKGPYMTVYLAPRIQEAWEALGNSTRHKWIFSTFS</sequence>
<evidence type="ECO:0000256" key="3">
    <source>
        <dbReference type="PIRSR" id="PIRSR000509-1"/>
    </source>
</evidence>
<dbReference type="NCBIfam" id="TIGR03429">
    <property type="entry name" value="arom_pren_DMATS"/>
    <property type="match status" value="1"/>
</dbReference>
<comment type="similarity">
    <text evidence="1">Belongs to the tryptophan dimethylallyltransferase family.</text>
</comment>
<keyword evidence="5" id="KW-1185">Reference proteome</keyword>
<organism evidence="4 5">
    <name type="scientific">Diplogelasinospora grovesii</name>
    <dbReference type="NCBI Taxonomy" id="303347"/>
    <lineage>
        <taxon>Eukaryota</taxon>
        <taxon>Fungi</taxon>
        <taxon>Dikarya</taxon>
        <taxon>Ascomycota</taxon>
        <taxon>Pezizomycotina</taxon>
        <taxon>Sordariomycetes</taxon>
        <taxon>Sordariomycetidae</taxon>
        <taxon>Sordariales</taxon>
        <taxon>Diplogelasinosporaceae</taxon>
        <taxon>Diplogelasinospora</taxon>
    </lineage>
</organism>
<evidence type="ECO:0000256" key="2">
    <source>
        <dbReference type="ARBA" id="ARBA00022679"/>
    </source>
</evidence>
<accession>A0AAN6N322</accession>
<keyword evidence="2" id="KW-0808">Transferase</keyword>
<protein>
    <submittedName>
        <fullName evidence="4">Tryptophan dimethylallyltransferase-domain-containing protein</fullName>
    </submittedName>
</protein>
<feature type="binding site" evidence="3">
    <location>
        <position position="105"/>
    </location>
    <ligand>
        <name>dimethylallyl diphosphate</name>
        <dbReference type="ChEBI" id="CHEBI:57623"/>
    </ligand>
</feature>
<feature type="binding site" evidence="3">
    <location>
        <position position="260"/>
    </location>
    <ligand>
        <name>dimethylallyl diphosphate</name>
        <dbReference type="ChEBI" id="CHEBI:57623"/>
    </ligand>
</feature>
<dbReference type="Pfam" id="PF11991">
    <property type="entry name" value="Trp_DMAT"/>
    <property type="match status" value="1"/>
</dbReference>
<evidence type="ECO:0000313" key="5">
    <source>
        <dbReference type="Proteomes" id="UP001303473"/>
    </source>
</evidence>
<dbReference type="PANTHER" id="PTHR40627:SF5">
    <property type="entry name" value="INDOLE PRENYLTRANSFERASE TDIB"/>
    <property type="match status" value="1"/>
</dbReference>
<dbReference type="PIRSF" id="PIRSF000509">
    <property type="entry name" value="Trp_DMAT"/>
    <property type="match status" value="1"/>
</dbReference>
<evidence type="ECO:0000313" key="4">
    <source>
        <dbReference type="EMBL" id="KAK3938287.1"/>
    </source>
</evidence>
<gene>
    <name evidence="4" type="ORF">QBC46DRAFT_365613</name>
</gene>
<dbReference type="GO" id="GO:0016765">
    <property type="term" value="F:transferase activity, transferring alkyl or aryl (other than methyl) groups"/>
    <property type="evidence" value="ECO:0007669"/>
    <property type="project" value="InterPro"/>
</dbReference>
<dbReference type="InterPro" id="IPR012148">
    <property type="entry name" value="ABBA_DMATS-like"/>
</dbReference>
<feature type="binding site" evidence="3">
    <location>
        <position position="264"/>
    </location>
    <ligand>
        <name>dimethylallyl diphosphate</name>
        <dbReference type="ChEBI" id="CHEBI:57623"/>
    </ligand>
</feature>
<dbReference type="CDD" id="cd13929">
    <property type="entry name" value="PT-DMATS_CymD"/>
    <property type="match status" value="1"/>
</dbReference>
<name>A0AAN6N322_9PEZI</name>
<feature type="binding site" evidence="3">
    <location>
        <position position="194"/>
    </location>
    <ligand>
        <name>dimethylallyl diphosphate</name>
        <dbReference type="ChEBI" id="CHEBI:57623"/>
    </ligand>
</feature>
<dbReference type="InterPro" id="IPR017795">
    <property type="entry name" value="ABBA_NscD-like"/>
</dbReference>
<dbReference type="SFLD" id="SFLDS00036">
    <property type="entry name" value="Aromatic_Prenyltransferase"/>
    <property type="match status" value="1"/>
</dbReference>
<evidence type="ECO:0000256" key="1">
    <source>
        <dbReference type="ARBA" id="ARBA00010209"/>
    </source>
</evidence>